<dbReference type="Proteomes" id="UP000002774">
    <property type="component" value="Chromosome"/>
</dbReference>
<reference evidence="1" key="1">
    <citation type="submission" date="2011-09" db="EMBL/GenBank/DDBJ databases">
        <title>The permanent draft genome of Mucilaginibacter paludis DSM 18603.</title>
        <authorList>
            <consortium name="US DOE Joint Genome Institute (JGI-PGF)"/>
            <person name="Lucas S."/>
            <person name="Han J."/>
            <person name="Lapidus A."/>
            <person name="Bruce D."/>
            <person name="Goodwin L."/>
            <person name="Pitluck S."/>
            <person name="Peters L."/>
            <person name="Kyrpides N."/>
            <person name="Mavromatis K."/>
            <person name="Ivanova N."/>
            <person name="Mikhailova N."/>
            <person name="Held B."/>
            <person name="Detter J.C."/>
            <person name="Tapia R."/>
            <person name="Han C."/>
            <person name="Land M."/>
            <person name="Hauser L."/>
            <person name="Markowitz V."/>
            <person name="Cheng J.-F."/>
            <person name="Hugenholtz P."/>
            <person name="Woyke T."/>
            <person name="Wu D."/>
            <person name="Tindall B."/>
            <person name="Brambilla E."/>
            <person name="Klenk H.-P."/>
            <person name="Eisen J.A."/>
        </authorList>
    </citation>
    <scope>NUCLEOTIDE SEQUENCE [LARGE SCALE GENOMIC DNA]</scope>
    <source>
        <strain evidence="1">DSM 18603</strain>
    </source>
</reference>
<name>H1YCM1_9SPHI</name>
<dbReference type="Gene3D" id="3.40.50.360">
    <property type="match status" value="1"/>
</dbReference>
<dbReference type="AlphaFoldDB" id="H1YCM1"/>
<evidence type="ECO:0000313" key="2">
    <source>
        <dbReference type="Proteomes" id="UP000002774"/>
    </source>
</evidence>
<dbReference type="EMBL" id="CM001403">
    <property type="protein sequence ID" value="EHQ24208.1"/>
    <property type="molecule type" value="Genomic_DNA"/>
</dbReference>
<evidence type="ECO:0008006" key="3">
    <source>
        <dbReference type="Google" id="ProtNLM"/>
    </source>
</evidence>
<dbReference type="SUPFAM" id="SSF52218">
    <property type="entry name" value="Flavoproteins"/>
    <property type="match status" value="1"/>
</dbReference>
<dbReference type="HOGENOM" id="CLU_1538570_0_0_10"/>
<dbReference type="eggNOG" id="COG0716">
    <property type="taxonomic scope" value="Bacteria"/>
</dbReference>
<keyword evidence="2" id="KW-1185">Reference proteome</keyword>
<organism evidence="1 2">
    <name type="scientific">Mucilaginibacter paludis DSM 18603</name>
    <dbReference type="NCBI Taxonomy" id="714943"/>
    <lineage>
        <taxon>Bacteria</taxon>
        <taxon>Pseudomonadati</taxon>
        <taxon>Bacteroidota</taxon>
        <taxon>Sphingobacteriia</taxon>
        <taxon>Sphingobacteriales</taxon>
        <taxon>Sphingobacteriaceae</taxon>
        <taxon>Mucilaginibacter</taxon>
    </lineage>
</organism>
<gene>
    <name evidence="1" type="ORF">Mucpa_0004</name>
</gene>
<dbReference type="RefSeq" id="WP_008503717.1">
    <property type="nucleotide sequence ID" value="NZ_CM001403.1"/>
</dbReference>
<dbReference type="OrthoDB" id="9806505at2"/>
<evidence type="ECO:0000313" key="1">
    <source>
        <dbReference type="EMBL" id="EHQ24208.1"/>
    </source>
</evidence>
<dbReference type="InterPro" id="IPR029039">
    <property type="entry name" value="Flavoprotein-like_sf"/>
</dbReference>
<dbReference type="STRING" id="714943.Mucpa_0004"/>
<accession>H1YCM1</accession>
<sequence>MKITVISYSLTGNNQALASSLATELSAKLIKITEFKTRTTTTIMLDVLFDRTPQVSPKADALGKNDLVVFVGPVWMGHVATPLRAYLNYIKAKPSPYAFVSISGGSDGANPKLAGELKKRTGQTPVALIDLHVADLLSAGPKRDRDSISAYRLTNGDVKQFTDTILGDLWKVVEKPAVVNV</sequence>
<protein>
    <recommendedName>
        <fullName evidence="3">NADPH-dependent FMN reductase-like domain-containing protein</fullName>
    </recommendedName>
</protein>
<proteinExistence type="predicted"/>